<proteinExistence type="predicted"/>
<accession>A0A166NN75</accession>
<evidence type="ECO:0000313" key="2">
    <source>
        <dbReference type="EMBL" id="KZP25202.1"/>
    </source>
</evidence>
<evidence type="ECO:0000313" key="3">
    <source>
        <dbReference type="Proteomes" id="UP000076532"/>
    </source>
</evidence>
<organism evidence="2 3">
    <name type="scientific">Athelia psychrophila</name>
    <dbReference type="NCBI Taxonomy" id="1759441"/>
    <lineage>
        <taxon>Eukaryota</taxon>
        <taxon>Fungi</taxon>
        <taxon>Dikarya</taxon>
        <taxon>Basidiomycota</taxon>
        <taxon>Agaricomycotina</taxon>
        <taxon>Agaricomycetes</taxon>
        <taxon>Agaricomycetidae</taxon>
        <taxon>Atheliales</taxon>
        <taxon>Atheliaceae</taxon>
        <taxon>Athelia</taxon>
    </lineage>
</organism>
<feature type="compositionally biased region" description="Pro residues" evidence="1">
    <location>
        <begin position="114"/>
        <end position="125"/>
    </location>
</feature>
<feature type="region of interest" description="Disordered" evidence="1">
    <location>
        <begin position="108"/>
        <end position="142"/>
    </location>
</feature>
<dbReference type="EMBL" id="KV417522">
    <property type="protein sequence ID" value="KZP25202.1"/>
    <property type="molecule type" value="Genomic_DNA"/>
</dbReference>
<dbReference type="AlphaFoldDB" id="A0A166NN75"/>
<gene>
    <name evidence="2" type="ORF">FIBSPDRAFT_395591</name>
</gene>
<keyword evidence="3" id="KW-1185">Reference proteome</keyword>
<evidence type="ECO:0000256" key="1">
    <source>
        <dbReference type="SAM" id="MobiDB-lite"/>
    </source>
</evidence>
<sequence>MMTSCWPASKQLLFVLEPASSLQTSLDCPWRTACIQPGSDSSMIRLLPASLKSTSFTVIPLPVRAGCLWASWWRPTCLAARLDAQRCTFKITGARSLLLHPPSCRSFQNGGLPPSSPFPSPPRYPPSTRVLTRRPAQGCPVS</sequence>
<dbReference type="Proteomes" id="UP000076532">
    <property type="component" value="Unassembled WGS sequence"/>
</dbReference>
<reference evidence="2 3" key="1">
    <citation type="journal article" date="2016" name="Mol. Biol. Evol.">
        <title>Comparative Genomics of Early-Diverging Mushroom-Forming Fungi Provides Insights into the Origins of Lignocellulose Decay Capabilities.</title>
        <authorList>
            <person name="Nagy L.G."/>
            <person name="Riley R."/>
            <person name="Tritt A."/>
            <person name="Adam C."/>
            <person name="Daum C."/>
            <person name="Floudas D."/>
            <person name="Sun H."/>
            <person name="Yadav J.S."/>
            <person name="Pangilinan J."/>
            <person name="Larsson K.H."/>
            <person name="Matsuura K."/>
            <person name="Barry K."/>
            <person name="Labutti K."/>
            <person name="Kuo R."/>
            <person name="Ohm R.A."/>
            <person name="Bhattacharya S.S."/>
            <person name="Shirouzu T."/>
            <person name="Yoshinaga Y."/>
            <person name="Martin F.M."/>
            <person name="Grigoriev I.V."/>
            <person name="Hibbett D.S."/>
        </authorList>
    </citation>
    <scope>NUCLEOTIDE SEQUENCE [LARGE SCALE GENOMIC DNA]</scope>
    <source>
        <strain evidence="2 3">CBS 109695</strain>
    </source>
</reference>
<protein>
    <submittedName>
        <fullName evidence="2">Uncharacterized protein</fullName>
    </submittedName>
</protein>
<name>A0A166NN75_9AGAM</name>